<organism evidence="1 2">
    <name type="scientific">Vibrio cidicii</name>
    <dbReference type="NCBI Taxonomy" id="1763883"/>
    <lineage>
        <taxon>Bacteria</taxon>
        <taxon>Pseudomonadati</taxon>
        <taxon>Pseudomonadota</taxon>
        <taxon>Gammaproteobacteria</taxon>
        <taxon>Vibrionales</taxon>
        <taxon>Vibrionaceae</taxon>
        <taxon>Vibrio</taxon>
    </lineage>
</organism>
<accession>A0ABR5W5M0</accession>
<sequence length="234" mass="27294">MKVVPMIFNTDMVKALMAGDKVVTRRPAKLSSRSIEQGVAFNNICQVFRSKEPYLYTVVLDDDFDYNATFSVPCRTGDLIYVRETFAALGHNDYQQISPRNIFDVHEFRYKASERDSIANCADWEVRGYHWCPSIHMPRIASRLTLKVTDVRIERVQDITEEQAIKEGMPTNEECQRIAIESGLGWYQKPVIWFKSLWDSIYGNWHQNPYVWVIEFEVIHQNVDQYLQSIKNAA</sequence>
<evidence type="ECO:0000313" key="2">
    <source>
        <dbReference type="Proteomes" id="UP000075609"/>
    </source>
</evidence>
<dbReference type="RefSeq" id="WP_061899147.1">
    <property type="nucleotide sequence ID" value="NZ_LOBP01000046.1"/>
</dbReference>
<evidence type="ECO:0008006" key="3">
    <source>
        <dbReference type="Google" id="ProtNLM"/>
    </source>
</evidence>
<keyword evidence="2" id="KW-1185">Reference proteome</keyword>
<dbReference type="Proteomes" id="UP000075609">
    <property type="component" value="Unassembled WGS sequence"/>
</dbReference>
<dbReference type="EMBL" id="LOBP01000046">
    <property type="protein sequence ID" value="KYN90527.1"/>
    <property type="molecule type" value="Genomic_DNA"/>
</dbReference>
<gene>
    <name evidence="1" type="ORF">ATY35_09545</name>
</gene>
<comment type="caution">
    <text evidence="1">The sequence shown here is derived from an EMBL/GenBank/DDBJ whole genome shotgun (WGS) entry which is preliminary data.</text>
</comment>
<evidence type="ECO:0000313" key="1">
    <source>
        <dbReference type="EMBL" id="KYN90527.1"/>
    </source>
</evidence>
<protein>
    <recommendedName>
        <fullName evidence="3">Morphogenetic protein</fullName>
    </recommendedName>
</protein>
<proteinExistence type="predicted"/>
<name>A0ABR5W5M0_9VIBR</name>
<reference evidence="1 2" key="1">
    <citation type="submission" date="2015-12" db="EMBL/GenBank/DDBJ databases">
        <authorList>
            <person name="Tarr C.L."/>
            <person name="Gladney L.M."/>
        </authorList>
    </citation>
    <scope>NUCLEOTIDE SEQUENCE [LARGE SCALE GENOMIC DNA]</scope>
    <source>
        <strain evidence="1 2">1048-83</strain>
    </source>
</reference>